<evidence type="ECO:0000256" key="4">
    <source>
        <dbReference type="ARBA" id="ARBA00022475"/>
    </source>
</evidence>
<dbReference type="PANTHER" id="PTHR21716:SF53">
    <property type="entry name" value="PERMEASE PERM-RELATED"/>
    <property type="match status" value="1"/>
</dbReference>
<dbReference type="Proteomes" id="UP001055286">
    <property type="component" value="Unassembled WGS sequence"/>
</dbReference>
<proteinExistence type="inferred from homology"/>
<accession>A0AA37HGA8</accession>
<dbReference type="PANTHER" id="PTHR21716">
    <property type="entry name" value="TRANSMEMBRANE PROTEIN"/>
    <property type="match status" value="1"/>
</dbReference>
<feature type="transmembrane region" description="Helical" evidence="9">
    <location>
        <begin position="279"/>
        <end position="298"/>
    </location>
</feature>
<keyword evidence="5 9" id="KW-0812">Transmembrane</keyword>
<evidence type="ECO:0000313" key="10">
    <source>
        <dbReference type="EMBL" id="GJD65532.1"/>
    </source>
</evidence>
<evidence type="ECO:0008006" key="12">
    <source>
        <dbReference type="Google" id="ProtNLM"/>
    </source>
</evidence>
<feature type="transmembrane region" description="Helical" evidence="9">
    <location>
        <begin position="182"/>
        <end position="205"/>
    </location>
</feature>
<sequence length="653" mass="70413">MSRDPGRASLHPTRVPPPATPGTSGLATLAVAVVVVAALYLAREVFIPLVLAVLLSFVLTPVVNLLRRFHLGRVPSVIAAVLLALGIILSIGSVIGLQVADLAKNLPEYQTTVQRKVAGLQEGMLGRANELIHRFNRQVSEASNQAAATDTPVAQSGGQTPKPVLVKVQEPDPSPIVIAEKVLGPIVSPLTTVGIVLVVVIFILMQREDLRDRLIRLFGSNDLHRTTMAMDDAAGRLGTFFLAQLGMNAAFGVIVGIGLWFIGVPSPILWGVFSALMRFVPYIGALISGVFPVALAAAADPGWSMAIWAAALFLIAEPLFGQVVEPLLYGHSTGLSPFAVIVSTLFWGFLWGPIGLILATPFTVCLVVLGRHVERLEFLDVLLGDRPPLTPVENFYQRMLAGDPDEAQEQAELLLKERSLSSYYDEVALKALQLAANDYQRGVLETEQLDTIRQLTQSLVREFAKRPDEVPEVAGTDKAGAEASLAEKEHPKNEDVPGQAPEPAMRPAVWQGEAPVMCIAGRGPLDEAASSMLAQLLGKHGLGARVVPHEAVSRDNVRTLDVTGVAMVCISYLDISGNPAHLRYLLQRLQEKVPGKPILVGLWPAEDAILTDQALRRQVGADYYVISLRQAVETCLEALHKEMAPAMPSRIVR</sequence>
<organism evidence="10 11">
    <name type="scientific">Methylobacterium frigidaeris</name>
    <dbReference type="NCBI Taxonomy" id="2038277"/>
    <lineage>
        <taxon>Bacteria</taxon>
        <taxon>Pseudomonadati</taxon>
        <taxon>Pseudomonadota</taxon>
        <taxon>Alphaproteobacteria</taxon>
        <taxon>Hyphomicrobiales</taxon>
        <taxon>Methylobacteriaceae</taxon>
        <taxon>Methylobacterium</taxon>
    </lineage>
</organism>
<reference evidence="10" key="2">
    <citation type="submission" date="2021-08" db="EMBL/GenBank/DDBJ databases">
        <authorList>
            <person name="Tani A."/>
            <person name="Ola A."/>
            <person name="Ogura Y."/>
            <person name="Katsura K."/>
            <person name="Hayashi T."/>
        </authorList>
    </citation>
    <scope>NUCLEOTIDE SEQUENCE</scope>
    <source>
        <strain evidence="10">JCM 32048</strain>
    </source>
</reference>
<keyword evidence="3" id="KW-0813">Transport</keyword>
<keyword evidence="7 9" id="KW-0472">Membrane</keyword>
<dbReference type="InterPro" id="IPR002549">
    <property type="entry name" value="AI-2E-like"/>
</dbReference>
<feature type="transmembrane region" description="Helical" evidence="9">
    <location>
        <begin position="344"/>
        <end position="369"/>
    </location>
</feature>
<evidence type="ECO:0000256" key="6">
    <source>
        <dbReference type="ARBA" id="ARBA00022989"/>
    </source>
</evidence>
<feature type="region of interest" description="Disordered" evidence="8">
    <location>
        <begin position="482"/>
        <end position="504"/>
    </location>
</feature>
<feature type="transmembrane region" description="Helical" evidence="9">
    <location>
        <begin position="249"/>
        <end position="273"/>
    </location>
</feature>
<dbReference type="GO" id="GO:0005886">
    <property type="term" value="C:plasma membrane"/>
    <property type="evidence" value="ECO:0007669"/>
    <property type="project" value="UniProtKB-SubCell"/>
</dbReference>
<feature type="compositionally biased region" description="Basic and acidic residues" evidence="8">
    <location>
        <begin position="485"/>
        <end position="495"/>
    </location>
</feature>
<dbReference type="Pfam" id="PF01594">
    <property type="entry name" value="AI-2E_transport"/>
    <property type="match status" value="1"/>
</dbReference>
<dbReference type="RefSeq" id="WP_238192959.1">
    <property type="nucleotide sequence ID" value="NZ_BPQJ01000042.1"/>
</dbReference>
<evidence type="ECO:0000256" key="8">
    <source>
        <dbReference type="SAM" id="MobiDB-lite"/>
    </source>
</evidence>
<evidence type="ECO:0000313" key="11">
    <source>
        <dbReference type="Proteomes" id="UP001055286"/>
    </source>
</evidence>
<comment type="similarity">
    <text evidence="2">Belongs to the autoinducer-2 exporter (AI-2E) (TC 2.A.86) family.</text>
</comment>
<comment type="subcellular location">
    <subcellularLocation>
        <location evidence="1">Cell membrane</location>
        <topology evidence="1">Multi-pass membrane protein</topology>
    </subcellularLocation>
</comment>
<keyword evidence="11" id="KW-1185">Reference proteome</keyword>
<feature type="transmembrane region" description="Helical" evidence="9">
    <location>
        <begin position="46"/>
        <end position="66"/>
    </location>
</feature>
<evidence type="ECO:0000256" key="5">
    <source>
        <dbReference type="ARBA" id="ARBA00022692"/>
    </source>
</evidence>
<keyword evidence="6 9" id="KW-1133">Transmembrane helix</keyword>
<evidence type="ECO:0000256" key="1">
    <source>
        <dbReference type="ARBA" id="ARBA00004651"/>
    </source>
</evidence>
<protein>
    <recommendedName>
        <fullName evidence="12">AI-2E family transporter</fullName>
    </recommendedName>
</protein>
<feature type="transmembrane region" description="Helical" evidence="9">
    <location>
        <begin position="21"/>
        <end position="40"/>
    </location>
</feature>
<name>A0AA37HGA8_9HYPH</name>
<dbReference type="AlphaFoldDB" id="A0AA37HGA8"/>
<feature type="transmembrane region" description="Helical" evidence="9">
    <location>
        <begin position="305"/>
        <end position="324"/>
    </location>
</feature>
<evidence type="ECO:0000256" key="3">
    <source>
        <dbReference type="ARBA" id="ARBA00022448"/>
    </source>
</evidence>
<dbReference type="EMBL" id="BPQJ01000042">
    <property type="protein sequence ID" value="GJD65532.1"/>
    <property type="molecule type" value="Genomic_DNA"/>
</dbReference>
<feature type="transmembrane region" description="Helical" evidence="9">
    <location>
        <begin position="78"/>
        <end position="100"/>
    </location>
</feature>
<evidence type="ECO:0000256" key="2">
    <source>
        <dbReference type="ARBA" id="ARBA00009773"/>
    </source>
</evidence>
<gene>
    <name evidence="10" type="ORF">MPEAHAMD_5727</name>
</gene>
<keyword evidence="4" id="KW-1003">Cell membrane</keyword>
<comment type="caution">
    <text evidence="10">The sequence shown here is derived from an EMBL/GenBank/DDBJ whole genome shotgun (WGS) entry which is preliminary data.</text>
</comment>
<reference evidence="10" key="1">
    <citation type="journal article" date="2016" name="Front. Microbiol.">
        <title>Genome Sequence of the Piezophilic, Mesophilic Sulfate-Reducing Bacterium Desulfovibrio indicus J2T.</title>
        <authorList>
            <person name="Cao J."/>
            <person name="Maignien L."/>
            <person name="Shao Z."/>
            <person name="Alain K."/>
            <person name="Jebbar M."/>
        </authorList>
    </citation>
    <scope>NUCLEOTIDE SEQUENCE</scope>
    <source>
        <strain evidence="10">JCM 32048</strain>
    </source>
</reference>
<evidence type="ECO:0000256" key="9">
    <source>
        <dbReference type="SAM" id="Phobius"/>
    </source>
</evidence>
<evidence type="ECO:0000256" key="7">
    <source>
        <dbReference type="ARBA" id="ARBA00023136"/>
    </source>
</evidence>